<reference evidence="1 2" key="1">
    <citation type="journal article" date="2018" name="Front. Microbiol.">
        <title>Hydrolytic Capabilities as a Key to Environmental Success: Chitinolytic and Cellulolytic Acidobacteria From Acidic Sub-arctic Soils and Boreal Peatlands.</title>
        <authorList>
            <person name="Belova S.E."/>
            <person name="Ravin N.V."/>
            <person name="Pankratov T.A."/>
            <person name="Rakitin A.L."/>
            <person name="Ivanova A.A."/>
            <person name="Beletsky A.V."/>
            <person name="Mardanov A.V."/>
            <person name="Sinninghe Damste J.S."/>
            <person name="Dedysh S.N."/>
        </authorList>
    </citation>
    <scope>NUCLEOTIDE SEQUENCE [LARGE SCALE GENOMIC DNA]</scope>
    <source>
        <strain evidence="1 2">SBC82</strain>
        <plasmid evidence="2">pacpol1</plasmid>
    </source>
</reference>
<dbReference type="Proteomes" id="UP000253606">
    <property type="component" value="Plasmid pACPOL1"/>
</dbReference>
<keyword evidence="1" id="KW-0614">Plasmid</keyword>
<geneLocation type="plasmid" evidence="2">
    <name>pacpol1</name>
</geneLocation>
<sequence length="84" mass="9349">MCSMCLGLPAALSPKDVTLHPFAGTVNGPMLACGDGAVEYAECAIGWSRFEQIEFYPDTHKICGRFKNWSDNRDIVIRIEVKQK</sequence>
<dbReference type="KEGG" id="abas:ACPOL_6786"/>
<organism evidence="1 2">
    <name type="scientific">Acidisarcina polymorpha</name>
    <dbReference type="NCBI Taxonomy" id="2211140"/>
    <lineage>
        <taxon>Bacteria</taxon>
        <taxon>Pseudomonadati</taxon>
        <taxon>Acidobacteriota</taxon>
        <taxon>Terriglobia</taxon>
        <taxon>Terriglobales</taxon>
        <taxon>Acidobacteriaceae</taxon>
        <taxon>Acidisarcina</taxon>
    </lineage>
</organism>
<gene>
    <name evidence="1" type="ORF">ACPOL_6786</name>
</gene>
<keyword evidence="2" id="KW-1185">Reference proteome</keyword>
<evidence type="ECO:0000313" key="2">
    <source>
        <dbReference type="Proteomes" id="UP000253606"/>
    </source>
</evidence>
<name>A0A2Z5GBH2_9BACT</name>
<proteinExistence type="predicted"/>
<evidence type="ECO:0000313" key="1">
    <source>
        <dbReference type="EMBL" id="AXC15996.1"/>
    </source>
</evidence>
<protein>
    <submittedName>
        <fullName evidence="1">Uncharacterized protein</fullName>
    </submittedName>
</protein>
<accession>A0A2Z5GBH2</accession>
<dbReference type="EMBL" id="CP030841">
    <property type="protein sequence ID" value="AXC15996.1"/>
    <property type="molecule type" value="Genomic_DNA"/>
</dbReference>
<dbReference type="AlphaFoldDB" id="A0A2Z5GBH2"/>